<dbReference type="SUPFAM" id="SSF47384">
    <property type="entry name" value="Homodimeric domain of signal transducing histidine kinase"/>
    <property type="match status" value="1"/>
</dbReference>
<dbReference type="PROSITE" id="PS50109">
    <property type="entry name" value="HIS_KIN"/>
    <property type="match status" value="1"/>
</dbReference>
<keyword evidence="9" id="KW-0902">Two-component regulatory system</keyword>
<evidence type="ECO:0000256" key="9">
    <source>
        <dbReference type="ARBA" id="ARBA00023012"/>
    </source>
</evidence>
<dbReference type="CDD" id="cd00082">
    <property type="entry name" value="HisKA"/>
    <property type="match status" value="1"/>
</dbReference>
<feature type="domain" description="HAMP" evidence="13">
    <location>
        <begin position="165"/>
        <end position="218"/>
    </location>
</feature>
<dbReference type="InterPro" id="IPR003661">
    <property type="entry name" value="HisK_dim/P_dom"/>
</dbReference>
<keyword evidence="4" id="KW-0597">Phosphoprotein</keyword>
<dbReference type="PROSITE" id="PS50885">
    <property type="entry name" value="HAMP"/>
    <property type="match status" value="1"/>
</dbReference>
<organism evidence="14 15">
    <name type="scientific">Eiseniibacteriota bacterium</name>
    <dbReference type="NCBI Taxonomy" id="2212470"/>
    <lineage>
        <taxon>Bacteria</taxon>
        <taxon>Candidatus Eiseniibacteriota</taxon>
    </lineage>
</organism>
<evidence type="ECO:0000259" key="12">
    <source>
        <dbReference type="PROSITE" id="PS50109"/>
    </source>
</evidence>
<dbReference type="InterPro" id="IPR036890">
    <property type="entry name" value="HATPase_C_sf"/>
</dbReference>
<evidence type="ECO:0000256" key="4">
    <source>
        <dbReference type="ARBA" id="ARBA00022553"/>
    </source>
</evidence>
<dbReference type="PRINTS" id="PR00344">
    <property type="entry name" value="BCTRLSENSOR"/>
</dbReference>
<comment type="subcellular location">
    <subcellularLocation>
        <location evidence="2">Membrane</location>
    </subcellularLocation>
</comment>
<protein>
    <recommendedName>
        <fullName evidence="3">histidine kinase</fullName>
        <ecNumber evidence="3">2.7.13.3</ecNumber>
    </recommendedName>
</protein>
<dbReference type="InterPro" id="IPR003594">
    <property type="entry name" value="HATPase_dom"/>
</dbReference>
<evidence type="ECO:0000313" key="14">
    <source>
        <dbReference type="EMBL" id="TMQ65075.1"/>
    </source>
</evidence>
<feature type="domain" description="Histidine kinase" evidence="12">
    <location>
        <begin position="226"/>
        <end position="443"/>
    </location>
</feature>
<dbReference type="GO" id="GO:0000155">
    <property type="term" value="F:phosphorelay sensor kinase activity"/>
    <property type="evidence" value="ECO:0007669"/>
    <property type="project" value="InterPro"/>
</dbReference>
<evidence type="ECO:0000256" key="3">
    <source>
        <dbReference type="ARBA" id="ARBA00012438"/>
    </source>
</evidence>
<gene>
    <name evidence="14" type="ORF">E6K78_08315</name>
</gene>
<keyword evidence="7 14" id="KW-0418">Kinase</keyword>
<dbReference type="GO" id="GO:0005886">
    <property type="term" value="C:plasma membrane"/>
    <property type="evidence" value="ECO:0007669"/>
    <property type="project" value="TreeGrafter"/>
</dbReference>
<dbReference type="Gene3D" id="3.30.565.10">
    <property type="entry name" value="Histidine kinase-like ATPase, C-terminal domain"/>
    <property type="match status" value="1"/>
</dbReference>
<dbReference type="SMART" id="SM00387">
    <property type="entry name" value="HATPase_c"/>
    <property type="match status" value="1"/>
</dbReference>
<feature type="transmembrane region" description="Helical" evidence="11">
    <location>
        <begin position="138"/>
        <end position="159"/>
    </location>
</feature>
<dbReference type="Pfam" id="PF02518">
    <property type="entry name" value="HATPase_c"/>
    <property type="match status" value="1"/>
</dbReference>
<dbReference type="InterPro" id="IPR003660">
    <property type="entry name" value="HAMP_dom"/>
</dbReference>
<evidence type="ECO:0000256" key="8">
    <source>
        <dbReference type="ARBA" id="ARBA00022989"/>
    </source>
</evidence>
<evidence type="ECO:0000313" key="15">
    <source>
        <dbReference type="Proteomes" id="UP000316609"/>
    </source>
</evidence>
<evidence type="ECO:0000259" key="13">
    <source>
        <dbReference type="PROSITE" id="PS50885"/>
    </source>
</evidence>
<keyword evidence="6 11" id="KW-0812">Transmembrane</keyword>
<dbReference type="Gene3D" id="1.10.287.130">
    <property type="match status" value="1"/>
</dbReference>
<dbReference type="PANTHER" id="PTHR45436">
    <property type="entry name" value="SENSOR HISTIDINE KINASE YKOH"/>
    <property type="match status" value="1"/>
</dbReference>
<dbReference type="PANTHER" id="PTHR45436:SF5">
    <property type="entry name" value="SENSOR HISTIDINE KINASE TRCS"/>
    <property type="match status" value="1"/>
</dbReference>
<dbReference type="AlphaFoldDB" id="A0A538TN97"/>
<evidence type="ECO:0000256" key="5">
    <source>
        <dbReference type="ARBA" id="ARBA00022679"/>
    </source>
</evidence>
<dbReference type="SMART" id="SM00388">
    <property type="entry name" value="HisKA"/>
    <property type="match status" value="1"/>
</dbReference>
<dbReference type="Proteomes" id="UP000316609">
    <property type="component" value="Unassembled WGS sequence"/>
</dbReference>
<evidence type="ECO:0000256" key="6">
    <source>
        <dbReference type="ARBA" id="ARBA00022692"/>
    </source>
</evidence>
<evidence type="ECO:0000256" key="1">
    <source>
        <dbReference type="ARBA" id="ARBA00000085"/>
    </source>
</evidence>
<comment type="caution">
    <text evidence="14">The sequence shown here is derived from an EMBL/GenBank/DDBJ whole genome shotgun (WGS) entry which is preliminary data.</text>
</comment>
<evidence type="ECO:0000256" key="7">
    <source>
        <dbReference type="ARBA" id="ARBA00022777"/>
    </source>
</evidence>
<name>A0A538TN97_UNCEI</name>
<dbReference type="EC" id="2.7.13.3" evidence="3"/>
<dbReference type="CDD" id="cd00075">
    <property type="entry name" value="HATPase"/>
    <property type="match status" value="1"/>
</dbReference>
<evidence type="ECO:0000256" key="11">
    <source>
        <dbReference type="SAM" id="Phobius"/>
    </source>
</evidence>
<reference evidence="14 15" key="1">
    <citation type="journal article" date="2019" name="Nat. Microbiol.">
        <title>Mediterranean grassland soil C-N compound turnover is dependent on rainfall and depth, and is mediated by genomically divergent microorganisms.</title>
        <authorList>
            <person name="Diamond S."/>
            <person name="Andeer P.F."/>
            <person name="Li Z."/>
            <person name="Crits-Christoph A."/>
            <person name="Burstein D."/>
            <person name="Anantharaman K."/>
            <person name="Lane K.R."/>
            <person name="Thomas B.C."/>
            <person name="Pan C."/>
            <person name="Northen T.R."/>
            <person name="Banfield J.F."/>
        </authorList>
    </citation>
    <scope>NUCLEOTIDE SEQUENCE [LARGE SCALE GENOMIC DNA]</scope>
    <source>
        <strain evidence="14">WS_8</strain>
    </source>
</reference>
<keyword evidence="5" id="KW-0808">Transferase</keyword>
<dbReference type="InterPro" id="IPR036097">
    <property type="entry name" value="HisK_dim/P_sf"/>
</dbReference>
<proteinExistence type="predicted"/>
<dbReference type="SUPFAM" id="SSF55874">
    <property type="entry name" value="ATPase domain of HSP90 chaperone/DNA topoisomerase II/histidine kinase"/>
    <property type="match status" value="1"/>
</dbReference>
<dbReference type="Gene3D" id="6.10.340.10">
    <property type="match status" value="1"/>
</dbReference>
<dbReference type="Pfam" id="PF00512">
    <property type="entry name" value="HisKA"/>
    <property type="match status" value="1"/>
</dbReference>
<dbReference type="InterPro" id="IPR050428">
    <property type="entry name" value="TCS_sensor_his_kinase"/>
</dbReference>
<evidence type="ECO:0000256" key="2">
    <source>
        <dbReference type="ARBA" id="ARBA00004370"/>
    </source>
</evidence>
<dbReference type="EMBL" id="VBOY01000076">
    <property type="protein sequence ID" value="TMQ65075.1"/>
    <property type="molecule type" value="Genomic_DNA"/>
</dbReference>
<evidence type="ECO:0000256" key="10">
    <source>
        <dbReference type="ARBA" id="ARBA00023136"/>
    </source>
</evidence>
<keyword evidence="8 11" id="KW-1133">Transmembrane helix</keyword>
<accession>A0A538TN97</accession>
<keyword evidence="10 11" id="KW-0472">Membrane</keyword>
<dbReference type="InterPro" id="IPR005467">
    <property type="entry name" value="His_kinase_dom"/>
</dbReference>
<feature type="transmembrane region" description="Helical" evidence="11">
    <location>
        <begin position="16"/>
        <end position="37"/>
    </location>
</feature>
<sequence length="448" mass="48751">MIPGSLESRLTLQQQALAVLVIAAFAVSAMWITGATLSREETQTLRNAATSIAANLDLEFAEEHDLEKSIQAVLREEAVEGLRITIMDSQGRLLATSPARRAAEAAIQREEIHQAHMEAKCGAWVEVAMSDRLRKASLAALARALLIAALPLLLLTFALSRWTVRRALHPLQEMTERAGAISMDAGTQSLGGAGGLAELEHLRVAFDRLLGRLNEQLRAERQFASDASHELRTPLTVMSGEIELARLQSSLDAKASESLDRVAEQVRAMRELVEALMLLRRSSEVPLTVRQAFEAVDLSDVVETAVREVGVRHPERRADIDVRADLDVMVSGHPVLLVAGVRNLLDNAIKFTSREVKVRVTVAQDDQSASVCVEDGGRGIDASDRERIFDPFFRGTEARAHSTGFGLGLPILRRVARAHGGDVAVGRSPLGGAQITLQLPRWHPESAA</sequence>
<comment type="catalytic activity">
    <reaction evidence="1">
        <text>ATP + protein L-histidine = ADP + protein N-phospho-L-histidine.</text>
        <dbReference type="EC" id="2.7.13.3"/>
    </reaction>
</comment>
<dbReference type="InterPro" id="IPR004358">
    <property type="entry name" value="Sig_transdc_His_kin-like_C"/>
</dbReference>